<dbReference type="AlphaFoldDB" id="A0A8K0TKD2"/>
<accession>A0A8K0TKD2</accession>
<reference evidence="2" key="1">
    <citation type="journal article" date="2021" name="Nat. Commun.">
        <title>Genetic determinants of endophytism in the Arabidopsis root mycobiome.</title>
        <authorList>
            <person name="Mesny F."/>
            <person name="Miyauchi S."/>
            <person name="Thiergart T."/>
            <person name="Pickel B."/>
            <person name="Atanasova L."/>
            <person name="Karlsson M."/>
            <person name="Huettel B."/>
            <person name="Barry K.W."/>
            <person name="Haridas S."/>
            <person name="Chen C."/>
            <person name="Bauer D."/>
            <person name="Andreopoulos W."/>
            <person name="Pangilinan J."/>
            <person name="LaButti K."/>
            <person name="Riley R."/>
            <person name="Lipzen A."/>
            <person name="Clum A."/>
            <person name="Drula E."/>
            <person name="Henrissat B."/>
            <person name="Kohler A."/>
            <person name="Grigoriev I.V."/>
            <person name="Martin F.M."/>
            <person name="Hacquard S."/>
        </authorList>
    </citation>
    <scope>NUCLEOTIDE SEQUENCE</scope>
    <source>
        <strain evidence="2">MPI-CAGE-AT-0016</strain>
    </source>
</reference>
<name>A0A8K0TKD2_9PEZI</name>
<feature type="compositionally biased region" description="Basic and acidic residues" evidence="1">
    <location>
        <begin position="191"/>
        <end position="200"/>
    </location>
</feature>
<feature type="compositionally biased region" description="Basic and acidic residues" evidence="1">
    <location>
        <begin position="118"/>
        <end position="147"/>
    </location>
</feature>
<feature type="compositionally biased region" description="Basic and acidic residues" evidence="1">
    <location>
        <begin position="393"/>
        <end position="408"/>
    </location>
</feature>
<organism evidence="2 3">
    <name type="scientific">Plectosphaerella cucumerina</name>
    <dbReference type="NCBI Taxonomy" id="40658"/>
    <lineage>
        <taxon>Eukaryota</taxon>
        <taxon>Fungi</taxon>
        <taxon>Dikarya</taxon>
        <taxon>Ascomycota</taxon>
        <taxon>Pezizomycotina</taxon>
        <taxon>Sordariomycetes</taxon>
        <taxon>Hypocreomycetidae</taxon>
        <taxon>Glomerellales</taxon>
        <taxon>Plectosphaerellaceae</taxon>
        <taxon>Plectosphaerella</taxon>
    </lineage>
</organism>
<evidence type="ECO:0000313" key="2">
    <source>
        <dbReference type="EMBL" id="KAH7361973.1"/>
    </source>
</evidence>
<dbReference type="OrthoDB" id="10259785at2759"/>
<feature type="compositionally biased region" description="Basic and acidic residues" evidence="1">
    <location>
        <begin position="168"/>
        <end position="181"/>
    </location>
</feature>
<evidence type="ECO:0000256" key="1">
    <source>
        <dbReference type="SAM" id="MobiDB-lite"/>
    </source>
</evidence>
<feature type="compositionally biased region" description="Low complexity" evidence="1">
    <location>
        <begin position="273"/>
        <end position="287"/>
    </location>
</feature>
<feature type="region of interest" description="Disordered" evidence="1">
    <location>
        <begin position="1"/>
        <end position="491"/>
    </location>
</feature>
<feature type="compositionally biased region" description="Basic and acidic residues" evidence="1">
    <location>
        <begin position="465"/>
        <end position="480"/>
    </location>
</feature>
<protein>
    <submittedName>
        <fullName evidence="2">Uncharacterized protein</fullName>
    </submittedName>
</protein>
<evidence type="ECO:0000313" key="3">
    <source>
        <dbReference type="Proteomes" id="UP000813385"/>
    </source>
</evidence>
<feature type="compositionally biased region" description="Basic and acidic residues" evidence="1">
    <location>
        <begin position="95"/>
        <end position="106"/>
    </location>
</feature>
<proteinExistence type="predicted"/>
<gene>
    <name evidence="2" type="ORF">B0T11DRAFT_79183</name>
</gene>
<dbReference type="EMBL" id="JAGPXD010000003">
    <property type="protein sequence ID" value="KAH7361973.1"/>
    <property type="molecule type" value="Genomic_DNA"/>
</dbReference>
<comment type="caution">
    <text evidence="2">The sequence shown here is derived from an EMBL/GenBank/DDBJ whole genome shotgun (WGS) entry which is preliminary data.</text>
</comment>
<feature type="compositionally biased region" description="Basic and acidic residues" evidence="1">
    <location>
        <begin position="337"/>
        <end position="365"/>
    </location>
</feature>
<sequence>MASRTDIDSLLRTGYFTTARSRSPRPPSPPYERSYGRRASPRPDNHVPRSMAPRPPPPTVEDESDALLKEHGSVADSTLEEPPSRGDVDQATLMEEVHEHNPERRFVVVPTADVPSETSRRERKSPVKEPPRVPPKESSRVPSREPTKVPSKQPSFDTPPPVPPKGKASKEYEANTARRYDTTNLAAEPAAAEKRPSAERRRSRQDLPQIETDFNIEPTKGHHRTRSSTYADQPRPDYFAGQSKRMSTNEDLLSPQVIKHTTGGRDKIYYDYSRPQPARPLAPQRSRTNLASDRRADDSSGRPTQSLSPGATRRAAAETEVPRSSKPAYGDVPSESSRYRTDPERRRERRNSYRRESPPPRDGRADSSSSGEGASLKPAPPLSSSRRRQSAVIHDDRPSLQAPEREKAAATSRRSRSRAPTSPLPSPSISNGSSFRNGGPPSPRASATFPLARDSRESLPYPDDEPPKYESLPMRDDRYAPRSRASQMQSPAMSMPAIMPIMPVMPSEGDGPYNRPIVATPIQDPRMSASQPNLDSPWPPVFDPAKDGLKVDNSNSVSFRRYSEDVGRGGLPEIPDCPRRKGAAGKADWLALPRCDNFNICPTCYTGVFAESPFRNEFVPMPFRPADKLIVCDFGTSPWYRIAWLLTIKNGQPDLRLFHQIAQINNLANTQPCPKDRESVRVWYSIRDPRKQSTLADYTVCYECCKTIEILLPNLTGAFVPLQTSAVPSLSRCSMHFHATRKRFVLYFDALETASDEALATKSAPDIARLARVIGRLSIFTECHQDRPVRDQNWHVMQYVPEFTVCGECFEDVVKPELEEGTVARDFYAKPQRLQVATCQLYSKRMRDVFIKACRRSDPKYLESRVLERLKVERDIQTRLQVLQRYAQDERAEREMDKLIDEWRKWE</sequence>
<dbReference type="Proteomes" id="UP000813385">
    <property type="component" value="Unassembled WGS sequence"/>
</dbReference>
<keyword evidence="3" id="KW-1185">Reference proteome</keyword>